<evidence type="ECO:0000256" key="10">
    <source>
        <dbReference type="ARBA" id="ARBA00022840"/>
    </source>
</evidence>
<dbReference type="SMART" id="SM00304">
    <property type="entry name" value="HAMP"/>
    <property type="match status" value="1"/>
</dbReference>
<dbReference type="SUPFAM" id="SSF158472">
    <property type="entry name" value="HAMP domain-like"/>
    <property type="match status" value="1"/>
</dbReference>
<dbReference type="EC" id="2.7.13.3" evidence="3"/>
<dbReference type="CDD" id="cd18773">
    <property type="entry name" value="PDC1_HK_sensor"/>
    <property type="match status" value="1"/>
</dbReference>
<dbReference type="RefSeq" id="WP_270884963.1">
    <property type="nucleotide sequence ID" value="NZ_JAQFVF010000080.1"/>
</dbReference>
<evidence type="ECO:0000256" key="8">
    <source>
        <dbReference type="ARBA" id="ARBA00022741"/>
    </source>
</evidence>
<evidence type="ECO:0000256" key="5">
    <source>
        <dbReference type="ARBA" id="ARBA00022553"/>
    </source>
</evidence>
<feature type="domain" description="Histidine kinase" evidence="15">
    <location>
        <begin position="400"/>
        <end position="591"/>
    </location>
</feature>
<evidence type="ECO:0000313" key="17">
    <source>
        <dbReference type="EMBL" id="MFC5449976.1"/>
    </source>
</evidence>
<sequence>MRRGREARLQIFKFRSIQSSISVAFSFLILGSIAITSLISYQLSADAVEGNSEHYISEIIQQVNSNIQSYITNMENIGMLALTNKDVKYYISSTSFIRDEERRPYEKRISDLFQSILITRKDIASIMVFGYNGRFVSDRRITSLNENTKIEEQPWYQRARAEGGKSVITAPHVQNILQNEYRWVVSLSKELKSADGITGDGIFLVDLNLSVINEICNQIKLGQRGYVFIVDKDGNIVYHPQQKLITSNLKTELIDQVKSAGSGSFVTGEGNNKKIYSIQETHFGWKIVGVAYVSELIANQYQIKLSYFLWTILALVIALYLSFTISRHLSRPIKVLQSSMKQVEKGNFDIRSEISSENEIGQLGRAFNMMVGRIDDLMNQLIQNEEFKRKSEMKLLEAQINPHFLYNTLDSIIWMAERKKHEEVVLMTSSLANLFRAIIHKNEETVPVRVELEHITNYLQIQKLRYKDKLDFTIDVDPDILEHHIPKIILQPIVENAIYHGLKNKLEPGVIQITGMGHGETIVFVVADNGVGIEQDKLDQLLKAKNRTTMKGIGVSNVDERIKLYGNEYGLSFNSERWVGTEVTIVVPLGARKGAADGT</sequence>
<comment type="caution">
    <text evidence="17">The sequence shown here is derived from an EMBL/GenBank/DDBJ whole genome shotgun (WGS) entry which is preliminary data.</text>
</comment>
<evidence type="ECO:0000259" key="15">
    <source>
        <dbReference type="PROSITE" id="PS50109"/>
    </source>
</evidence>
<evidence type="ECO:0000256" key="14">
    <source>
        <dbReference type="SAM" id="Phobius"/>
    </source>
</evidence>
<proteinExistence type="predicted"/>
<organism evidence="17 18">
    <name type="scientific">Paenibacillus aestuarii</name>
    <dbReference type="NCBI Taxonomy" id="516965"/>
    <lineage>
        <taxon>Bacteria</taxon>
        <taxon>Bacillati</taxon>
        <taxon>Bacillota</taxon>
        <taxon>Bacilli</taxon>
        <taxon>Bacillales</taxon>
        <taxon>Paenibacillaceae</taxon>
        <taxon>Paenibacillus</taxon>
    </lineage>
</organism>
<comment type="catalytic activity">
    <reaction evidence="1">
        <text>ATP + protein L-histidine = ADP + protein N-phospho-L-histidine.</text>
        <dbReference type="EC" id="2.7.13.3"/>
    </reaction>
</comment>
<evidence type="ECO:0000256" key="3">
    <source>
        <dbReference type="ARBA" id="ARBA00012438"/>
    </source>
</evidence>
<dbReference type="Proteomes" id="UP001596044">
    <property type="component" value="Unassembled WGS sequence"/>
</dbReference>
<evidence type="ECO:0000313" key="18">
    <source>
        <dbReference type="Proteomes" id="UP001596044"/>
    </source>
</evidence>
<dbReference type="PROSITE" id="PS50109">
    <property type="entry name" value="HIS_KIN"/>
    <property type="match status" value="1"/>
</dbReference>
<dbReference type="Pfam" id="PF00672">
    <property type="entry name" value="HAMP"/>
    <property type="match status" value="1"/>
</dbReference>
<dbReference type="PROSITE" id="PS50885">
    <property type="entry name" value="HAMP"/>
    <property type="match status" value="1"/>
</dbReference>
<evidence type="ECO:0000256" key="7">
    <source>
        <dbReference type="ARBA" id="ARBA00022692"/>
    </source>
</evidence>
<dbReference type="Gene3D" id="3.30.565.10">
    <property type="entry name" value="Histidine kinase-like ATPase, C-terminal domain"/>
    <property type="match status" value="1"/>
</dbReference>
<evidence type="ECO:0000256" key="6">
    <source>
        <dbReference type="ARBA" id="ARBA00022679"/>
    </source>
</evidence>
<keyword evidence="8" id="KW-0547">Nucleotide-binding</keyword>
<dbReference type="GO" id="GO:0016301">
    <property type="term" value="F:kinase activity"/>
    <property type="evidence" value="ECO:0007669"/>
    <property type="project" value="UniProtKB-KW"/>
</dbReference>
<evidence type="ECO:0000256" key="12">
    <source>
        <dbReference type="ARBA" id="ARBA00023012"/>
    </source>
</evidence>
<accession>A0ABW0KB42</accession>
<keyword evidence="18" id="KW-1185">Reference proteome</keyword>
<dbReference type="CDD" id="cd06225">
    <property type="entry name" value="HAMP"/>
    <property type="match status" value="1"/>
</dbReference>
<gene>
    <name evidence="17" type="ORF">ACFPOG_17135</name>
</gene>
<evidence type="ECO:0000256" key="11">
    <source>
        <dbReference type="ARBA" id="ARBA00022989"/>
    </source>
</evidence>
<evidence type="ECO:0000259" key="16">
    <source>
        <dbReference type="PROSITE" id="PS50885"/>
    </source>
</evidence>
<dbReference type="EMBL" id="JBHSMJ010000022">
    <property type="protein sequence ID" value="MFC5449976.1"/>
    <property type="molecule type" value="Genomic_DNA"/>
</dbReference>
<evidence type="ECO:0000256" key="4">
    <source>
        <dbReference type="ARBA" id="ARBA00022475"/>
    </source>
</evidence>
<dbReference type="InterPro" id="IPR005467">
    <property type="entry name" value="His_kinase_dom"/>
</dbReference>
<dbReference type="Gene3D" id="3.30.450.20">
    <property type="entry name" value="PAS domain"/>
    <property type="match status" value="2"/>
</dbReference>
<dbReference type="Gene3D" id="6.10.340.10">
    <property type="match status" value="1"/>
</dbReference>
<keyword evidence="7 14" id="KW-0812">Transmembrane</keyword>
<dbReference type="SMART" id="SM00387">
    <property type="entry name" value="HATPase_c"/>
    <property type="match status" value="1"/>
</dbReference>
<keyword evidence="13 14" id="KW-0472">Membrane</keyword>
<name>A0ABW0KB42_9BACL</name>
<dbReference type="Pfam" id="PF02743">
    <property type="entry name" value="dCache_1"/>
    <property type="match status" value="1"/>
</dbReference>
<dbReference type="Pfam" id="PF06580">
    <property type="entry name" value="His_kinase"/>
    <property type="match status" value="1"/>
</dbReference>
<evidence type="ECO:0000256" key="2">
    <source>
        <dbReference type="ARBA" id="ARBA00004651"/>
    </source>
</evidence>
<comment type="subcellular location">
    <subcellularLocation>
        <location evidence="2">Cell membrane</location>
        <topology evidence="2">Multi-pass membrane protein</topology>
    </subcellularLocation>
</comment>
<dbReference type="InterPro" id="IPR033479">
    <property type="entry name" value="dCache_1"/>
</dbReference>
<evidence type="ECO:0000256" key="13">
    <source>
        <dbReference type="ARBA" id="ARBA00023136"/>
    </source>
</evidence>
<dbReference type="InterPro" id="IPR003594">
    <property type="entry name" value="HATPase_dom"/>
</dbReference>
<reference evidence="18" key="1">
    <citation type="journal article" date="2019" name="Int. J. Syst. Evol. Microbiol.">
        <title>The Global Catalogue of Microorganisms (GCM) 10K type strain sequencing project: providing services to taxonomists for standard genome sequencing and annotation.</title>
        <authorList>
            <consortium name="The Broad Institute Genomics Platform"/>
            <consortium name="The Broad Institute Genome Sequencing Center for Infectious Disease"/>
            <person name="Wu L."/>
            <person name="Ma J."/>
        </authorList>
    </citation>
    <scope>NUCLEOTIDE SEQUENCE [LARGE SCALE GENOMIC DNA]</scope>
    <source>
        <strain evidence="18">KACC 11904</strain>
    </source>
</reference>
<dbReference type="PANTHER" id="PTHR34220">
    <property type="entry name" value="SENSOR HISTIDINE KINASE YPDA"/>
    <property type="match status" value="1"/>
</dbReference>
<dbReference type="CDD" id="cd12912">
    <property type="entry name" value="PDC2_MCP_like"/>
    <property type="match status" value="1"/>
</dbReference>
<dbReference type="InterPro" id="IPR003660">
    <property type="entry name" value="HAMP_dom"/>
</dbReference>
<dbReference type="Pfam" id="PF02518">
    <property type="entry name" value="HATPase_c"/>
    <property type="match status" value="1"/>
</dbReference>
<feature type="transmembrane region" description="Helical" evidence="14">
    <location>
        <begin position="21"/>
        <end position="43"/>
    </location>
</feature>
<keyword evidence="4" id="KW-1003">Cell membrane</keyword>
<dbReference type="PANTHER" id="PTHR34220:SF7">
    <property type="entry name" value="SENSOR HISTIDINE KINASE YPDA"/>
    <property type="match status" value="1"/>
</dbReference>
<protein>
    <recommendedName>
        <fullName evidence="3">histidine kinase</fullName>
        <ecNumber evidence="3">2.7.13.3</ecNumber>
    </recommendedName>
</protein>
<keyword evidence="11 14" id="KW-1133">Transmembrane helix</keyword>
<dbReference type="InterPro" id="IPR050640">
    <property type="entry name" value="Bact_2-comp_sensor_kinase"/>
</dbReference>
<dbReference type="InterPro" id="IPR036890">
    <property type="entry name" value="HATPase_C_sf"/>
</dbReference>
<dbReference type="InterPro" id="IPR010559">
    <property type="entry name" value="Sig_transdc_His_kin_internal"/>
</dbReference>
<feature type="domain" description="HAMP" evidence="16">
    <location>
        <begin position="327"/>
        <end position="379"/>
    </location>
</feature>
<keyword evidence="9 17" id="KW-0418">Kinase</keyword>
<feature type="transmembrane region" description="Helical" evidence="14">
    <location>
        <begin position="307"/>
        <end position="325"/>
    </location>
</feature>
<keyword evidence="12" id="KW-0902">Two-component regulatory system</keyword>
<keyword evidence="6" id="KW-0808">Transferase</keyword>
<keyword evidence="5" id="KW-0597">Phosphoprotein</keyword>
<evidence type="ECO:0000256" key="1">
    <source>
        <dbReference type="ARBA" id="ARBA00000085"/>
    </source>
</evidence>
<keyword evidence="10" id="KW-0067">ATP-binding</keyword>
<dbReference type="SUPFAM" id="SSF55874">
    <property type="entry name" value="ATPase domain of HSP90 chaperone/DNA topoisomerase II/histidine kinase"/>
    <property type="match status" value="1"/>
</dbReference>
<evidence type="ECO:0000256" key="9">
    <source>
        <dbReference type="ARBA" id="ARBA00022777"/>
    </source>
</evidence>